<feature type="domain" description="2EXR" evidence="2">
    <location>
        <begin position="67"/>
        <end position="158"/>
    </location>
</feature>
<feature type="compositionally biased region" description="Basic and acidic residues" evidence="1">
    <location>
        <begin position="1"/>
        <end position="11"/>
    </location>
</feature>
<gene>
    <name evidence="3" type="ORF">KHLLAP_LOCUS9516</name>
</gene>
<dbReference type="InterPro" id="IPR045518">
    <property type="entry name" value="2EXR"/>
</dbReference>
<dbReference type="EMBL" id="CAUWAG010000012">
    <property type="protein sequence ID" value="CAJ2509048.1"/>
    <property type="molecule type" value="Genomic_DNA"/>
</dbReference>
<feature type="compositionally biased region" description="Basic residues" evidence="1">
    <location>
        <begin position="487"/>
        <end position="499"/>
    </location>
</feature>
<dbReference type="Pfam" id="PF20150">
    <property type="entry name" value="2EXR"/>
    <property type="match status" value="1"/>
</dbReference>
<feature type="compositionally biased region" description="Acidic residues" evidence="1">
    <location>
        <begin position="323"/>
        <end position="345"/>
    </location>
</feature>
<protein>
    <submittedName>
        <fullName evidence="3">Uu.00g140740.m01.CDS01</fullName>
    </submittedName>
</protein>
<evidence type="ECO:0000256" key="1">
    <source>
        <dbReference type="SAM" id="MobiDB-lite"/>
    </source>
</evidence>
<feature type="region of interest" description="Disordered" evidence="1">
    <location>
        <begin position="316"/>
        <end position="617"/>
    </location>
</feature>
<dbReference type="Proteomes" id="UP001295740">
    <property type="component" value="Unassembled WGS sequence"/>
</dbReference>
<feature type="compositionally biased region" description="Acidic residues" evidence="1">
    <location>
        <begin position="524"/>
        <end position="546"/>
    </location>
</feature>
<evidence type="ECO:0000259" key="2">
    <source>
        <dbReference type="Pfam" id="PF20150"/>
    </source>
</evidence>
<proteinExistence type="predicted"/>
<reference evidence="3" key="1">
    <citation type="submission" date="2023-10" db="EMBL/GenBank/DDBJ databases">
        <authorList>
            <person name="Hackl T."/>
        </authorList>
    </citation>
    <scope>NUCLEOTIDE SEQUENCE</scope>
</reference>
<feature type="compositionally biased region" description="Acidic residues" evidence="1">
    <location>
        <begin position="353"/>
        <end position="369"/>
    </location>
</feature>
<evidence type="ECO:0000313" key="3">
    <source>
        <dbReference type="EMBL" id="CAJ2509048.1"/>
    </source>
</evidence>
<evidence type="ECO:0000313" key="4">
    <source>
        <dbReference type="Proteomes" id="UP001295740"/>
    </source>
</evidence>
<keyword evidence="4" id="KW-1185">Reference proteome</keyword>
<name>A0AAI8YLA5_9PEZI</name>
<comment type="caution">
    <text evidence="3">The sequence shown here is derived from an EMBL/GenBank/DDBJ whole genome shotgun (WGS) entry which is preliminary data.</text>
</comment>
<feature type="compositionally biased region" description="Acidic residues" evidence="1">
    <location>
        <begin position="14"/>
        <end position="44"/>
    </location>
</feature>
<accession>A0AAI8YLA5</accession>
<feature type="compositionally biased region" description="Acidic residues" evidence="1">
    <location>
        <begin position="442"/>
        <end position="452"/>
    </location>
</feature>
<feature type="compositionally biased region" description="Basic residues" evidence="1">
    <location>
        <begin position="457"/>
        <end position="466"/>
    </location>
</feature>
<feature type="compositionally biased region" description="Polar residues" evidence="1">
    <location>
        <begin position="380"/>
        <end position="392"/>
    </location>
</feature>
<feature type="region of interest" description="Disordered" evidence="1">
    <location>
        <begin position="1"/>
        <end position="44"/>
    </location>
</feature>
<sequence>MSDQYDRDHLTASEYEDEFEGEHEHELDEDASDESATEDGNDFIDMEAVESDNQSEDEFDEREFYSFPQFCLLPIELRALIWGFFDYDLKSKGRVMQVMVMESDLWQSAVLEQQTASARAMLATHKESRALALKSYPDTFTIRGGSAVIRCDPDQDIILLSAHQMVTEDSAYAITRQLRNIRCFAVDDKDFRFDGEIWTALRALENVKTVYSCFEASEMKPQGLQGFVSNEANKFYVQTTEEEPGLGEDLEFLYCWTRSETSPETAAYEFIEANPIWAGVMGTEIWPMVRFSFEKGLRYHDRIKFATLREGEWEDKWVPGSEADSEDGSAGSDDEDDDDEDESDLDGFIVDESLGEGEESTADEVEDTVVDQSSDEDHVSTFNGFSSPQDDTGLTEDDGITAARFSSLEPDPDPAGADDSDDSVVEVPPPIAKAHKRHIVSSEEEEDTDDDSEARKRQPRPTKRARIVLSDTEDEGNSDTRDEDRKSTKKQSRGTKRQRVVLSDSEDEDSVQEISPPARHGGDAAEEDERSQEDSDDDDGEEDSDEEPAKEKQMSLLARIQQFRSDVPVPDSGSDAESRASALDDDDARSDFQDDEDDKDVLELGGDEEYDEGEDAW</sequence>
<dbReference type="AlphaFoldDB" id="A0AAI8YLA5"/>
<feature type="compositionally biased region" description="Acidic residues" evidence="1">
    <location>
        <begin position="583"/>
        <end position="617"/>
    </location>
</feature>
<feature type="compositionally biased region" description="Acidic residues" evidence="1">
    <location>
        <begin position="410"/>
        <end position="424"/>
    </location>
</feature>
<organism evidence="3 4">
    <name type="scientific">Anthostomella pinea</name>
    <dbReference type="NCBI Taxonomy" id="933095"/>
    <lineage>
        <taxon>Eukaryota</taxon>
        <taxon>Fungi</taxon>
        <taxon>Dikarya</taxon>
        <taxon>Ascomycota</taxon>
        <taxon>Pezizomycotina</taxon>
        <taxon>Sordariomycetes</taxon>
        <taxon>Xylariomycetidae</taxon>
        <taxon>Xylariales</taxon>
        <taxon>Xylariaceae</taxon>
        <taxon>Anthostomella</taxon>
    </lineage>
</organism>